<dbReference type="PANTHER" id="PTHR24185">
    <property type="entry name" value="CALCIUM-INDEPENDENT PHOSPHOLIPASE A2-GAMMA"/>
    <property type="match status" value="1"/>
</dbReference>
<proteinExistence type="predicted"/>
<accession>A0A9P4JRM8</accession>
<dbReference type="OrthoDB" id="674604at2759"/>
<dbReference type="InterPro" id="IPR016035">
    <property type="entry name" value="Acyl_Trfase/lysoPLipase"/>
</dbReference>
<keyword evidence="7" id="KW-1185">Reference proteome</keyword>
<reference evidence="6" key="1">
    <citation type="journal article" date="2020" name="Stud. Mycol.">
        <title>101 Dothideomycetes genomes: a test case for predicting lifestyles and emergence of pathogens.</title>
        <authorList>
            <person name="Haridas S."/>
            <person name="Albert R."/>
            <person name="Binder M."/>
            <person name="Bloem J."/>
            <person name="Labutti K."/>
            <person name="Salamov A."/>
            <person name="Andreopoulos B."/>
            <person name="Baker S."/>
            <person name="Barry K."/>
            <person name="Bills G."/>
            <person name="Bluhm B."/>
            <person name="Cannon C."/>
            <person name="Castanera R."/>
            <person name="Culley D."/>
            <person name="Daum C."/>
            <person name="Ezra D."/>
            <person name="Gonzalez J."/>
            <person name="Henrissat B."/>
            <person name="Kuo A."/>
            <person name="Liang C."/>
            <person name="Lipzen A."/>
            <person name="Lutzoni F."/>
            <person name="Magnuson J."/>
            <person name="Mondo S."/>
            <person name="Nolan M."/>
            <person name="Ohm R."/>
            <person name="Pangilinan J."/>
            <person name="Park H.-J."/>
            <person name="Ramirez L."/>
            <person name="Alfaro M."/>
            <person name="Sun H."/>
            <person name="Tritt A."/>
            <person name="Yoshinaga Y."/>
            <person name="Zwiers L.-H."/>
            <person name="Turgeon B."/>
            <person name="Goodwin S."/>
            <person name="Spatafora J."/>
            <person name="Crous P."/>
            <person name="Grigoriev I."/>
        </authorList>
    </citation>
    <scope>NUCLEOTIDE SEQUENCE</scope>
    <source>
        <strain evidence="6">ATCC 74209</strain>
    </source>
</reference>
<evidence type="ECO:0000259" key="5">
    <source>
        <dbReference type="PROSITE" id="PS51635"/>
    </source>
</evidence>
<dbReference type="InterPro" id="IPR002641">
    <property type="entry name" value="PNPLA_dom"/>
</dbReference>
<dbReference type="GO" id="GO:0047499">
    <property type="term" value="F:calcium-independent phospholipase A2 activity"/>
    <property type="evidence" value="ECO:0007669"/>
    <property type="project" value="TreeGrafter"/>
</dbReference>
<dbReference type="Pfam" id="PF01734">
    <property type="entry name" value="Patatin"/>
    <property type="match status" value="1"/>
</dbReference>
<feature type="active site" description="Nucleophile" evidence="4">
    <location>
        <position position="67"/>
    </location>
</feature>
<keyword evidence="1 4" id="KW-0378">Hydrolase</keyword>
<gene>
    <name evidence="6" type="ORF">GQ43DRAFT_454659</name>
</gene>
<dbReference type="EMBL" id="ML993913">
    <property type="protein sequence ID" value="KAF2203114.1"/>
    <property type="molecule type" value="Genomic_DNA"/>
</dbReference>
<protein>
    <submittedName>
        <fullName evidence="6">FabD/lysophospholipase-like protein</fullName>
    </submittedName>
</protein>
<sequence length="692" mass="78832">MIKPGDKPNSVDTTGLCLLSLDGGGVRGLSTLYILKYIMARLNHAREENNLPQVKPCEVFDLIGGTSTGGIIAIMLGRLEMDVDDCIKAYSDLTKEVFEEKDRRIPISWRFRFRAKYDSEKLKRVVCTVFKNSGAHEDDLFNDGTERGCKTFVCVADRHTKDNVRLRSYGLPHEPHIRATIWEAALVTSTATTFFDPIKIGNRSFADGALGSNNPVDETGELRSQVKCFISVGTGKPGTKPFKEGIIKLLGQTLVQIATETENKEKRFIARWAKHFDEKKYFRFNVEQGLQEIGLEQYDKAGEIEAATESYLTHMQNAVRQNRTPKIAIMGLGGVGKTQLVLELLFRTKDKHPDCSIIWIPATNKESLHQAYLGAAQKLGIPGWDNDKEDVKRLVQGYQGRENIGRWLLVFDNADDIDMWIAKAKPGQQYDYESQPLIDYLPRSNQGTILFTTCDRKAAVDLGDDVVEVSDMDEDMAIRLLINHLHDKKLARDQQDAAALLKELTYLPLAISENKDIIELLSEEFKDNWRYQDVKNPVATTWLISFEQIRQRDPFAAEYLSFMACMEPKDIPQSLLPPGPTRKKEVDAIGTLNAYSFITRRPADMAFDIHRLVHLATQNWLRKEEQLSQSIEKAIVRLEEVFPNGGHENRSLWRTYLTHVRYAIESDLIKKDSETRLNLMWRYATCLYQDGR</sequence>
<evidence type="ECO:0000256" key="3">
    <source>
        <dbReference type="ARBA" id="ARBA00023098"/>
    </source>
</evidence>
<dbReference type="GO" id="GO:0016042">
    <property type="term" value="P:lipid catabolic process"/>
    <property type="evidence" value="ECO:0007669"/>
    <property type="project" value="UniProtKB-UniRule"/>
</dbReference>
<dbReference type="GO" id="GO:0016020">
    <property type="term" value="C:membrane"/>
    <property type="evidence" value="ECO:0007669"/>
    <property type="project" value="TreeGrafter"/>
</dbReference>
<evidence type="ECO:0000313" key="6">
    <source>
        <dbReference type="EMBL" id="KAF2203114.1"/>
    </source>
</evidence>
<dbReference type="InterPro" id="IPR027417">
    <property type="entry name" value="P-loop_NTPase"/>
</dbReference>
<keyword evidence="2 4" id="KW-0442">Lipid degradation</keyword>
<name>A0A9P4JRM8_9PLEO</name>
<dbReference type="SUPFAM" id="SSF52540">
    <property type="entry name" value="P-loop containing nucleoside triphosphate hydrolases"/>
    <property type="match status" value="1"/>
</dbReference>
<evidence type="ECO:0000256" key="2">
    <source>
        <dbReference type="ARBA" id="ARBA00022963"/>
    </source>
</evidence>
<dbReference type="PANTHER" id="PTHR24185:SF1">
    <property type="entry name" value="CALCIUM-INDEPENDENT PHOSPHOLIPASE A2-GAMMA"/>
    <property type="match status" value="1"/>
</dbReference>
<dbReference type="PROSITE" id="PS51635">
    <property type="entry name" value="PNPLA"/>
    <property type="match status" value="1"/>
</dbReference>
<keyword evidence="3 4" id="KW-0443">Lipid metabolism</keyword>
<dbReference type="AlphaFoldDB" id="A0A9P4JRM8"/>
<feature type="short sequence motif" description="GXSXG" evidence="4">
    <location>
        <begin position="65"/>
        <end position="69"/>
    </location>
</feature>
<evidence type="ECO:0000313" key="7">
    <source>
        <dbReference type="Proteomes" id="UP000799536"/>
    </source>
</evidence>
<dbReference type="GO" id="GO:0043531">
    <property type="term" value="F:ADP binding"/>
    <property type="evidence" value="ECO:0007669"/>
    <property type="project" value="InterPro"/>
</dbReference>
<dbReference type="Gene3D" id="3.40.1090.10">
    <property type="entry name" value="Cytosolic phospholipase A2 catalytic domain"/>
    <property type="match status" value="1"/>
</dbReference>
<evidence type="ECO:0000256" key="1">
    <source>
        <dbReference type="ARBA" id="ARBA00022801"/>
    </source>
</evidence>
<dbReference type="SUPFAM" id="SSF52151">
    <property type="entry name" value="FabD/lysophospholipase-like"/>
    <property type="match status" value="1"/>
</dbReference>
<dbReference type="GO" id="GO:0019369">
    <property type="term" value="P:arachidonate metabolic process"/>
    <property type="evidence" value="ECO:0007669"/>
    <property type="project" value="TreeGrafter"/>
</dbReference>
<feature type="domain" description="PNPLA" evidence="5">
    <location>
        <begin position="19"/>
        <end position="220"/>
    </location>
</feature>
<evidence type="ECO:0000256" key="4">
    <source>
        <dbReference type="PROSITE-ProRule" id="PRU01161"/>
    </source>
</evidence>
<dbReference type="GO" id="GO:0046486">
    <property type="term" value="P:glycerolipid metabolic process"/>
    <property type="evidence" value="ECO:0007669"/>
    <property type="project" value="UniProtKB-ARBA"/>
</dbReference>
<dbReference type="Proteomes" id="UP000799536">
    <property type="component" value="Unassembled WGS sequence"/>
</dbReference>
<dbReference type="CDD" id="cd07216">
    <property type="entry name" value="Pat17_PNPLA8_PNPLA9_like3"/>
    <property type="match status" value="1"/>
</dbReference>
<feature type="active site" description="Proton acceptor" evidence="4">
    <location>
        <position position="207"/>
    </location>
</feature>
<organism evidence="6 7">
    <name type="scientific">Delitschia confertaspora ATCC 74209</name>
    <dbReference type="NCBI Taxonomy" id="1513339"/>
    <lineage>
        <taxon>Eukaryota</taxon>
        <taxon>Fungi</taxon>
        <taxon>Dikarya</taxon>
        <taxon>Ascomycota</taxon>
        <taxon>Pezizomycotina</taxon>
        <taxon>Dothideomycetes</taxon>
        <taxon>Pleosporomycetidae</taxon>
        <taxon>Pleosporales</taxon>
        <taxon>Delitschiaceae</taxon>
        <taxon>Delitschia</taxon>
    </lineage>
</organism>
<feature type="short sequence motif" description="DGA/G" evidence="4">
    <location>
        <begin position="207"/>
        <end position="209"/>
    </location>
</feature>
<feature type="short sequence motif" description="GXGXXG" evidence="4">
    <location>
        <begin position="23"/>
        <end position="28"/>
    </location>
</feature>
<comment type="caution">
    <text evidence="6">The sequence shown here is derived from an EMBL/GenBank/DDBJ whole genome shotgun (WGS) entry which is preliminary data.</text>
</comment>